<accession>A0AAV3Q0S2</accession>
<gene>
    <name evidence="1" type="ORF">LIER_14202</name>
</gene>
<reference evidence="1 2" key="1">
    <citation type="submission" date="2024-01" db="EMBL/GenBank/DDBJ databases">
        <title>The complete chloroplast genome sequence of Lithospermum erythrorhizon: insights into the phylogenetic relationship among Boraginaceae species and the maternal lineages of purple gromwells.</title>
        <authorList>
            <person name="Okada T."/>
            <person name="Watanabe K."/>
        </authorList>
    </citation>
    <scope>NUCLEOTIDE SEQUENCE [LARGE SCALE GENOMIC DNA]</scope>
</reference>
<evidence type="ECO:0000313" key="2">
    <source>
        <dbReference type="Proteomes" id="UP001454036"/>
    </source>
</evidence>
<dbReference type="EMBL" id="BAABME010002949">
    <property type="protein sequence ID" value="GAA0156797.1"/>
    <property type="molecule type" value="Genomic_DNA"/>
</dbReference>
<sequence length="181" mass="20063">MAKVLARLKNAGVVATKGVIVSSTASRRRTRASAAALEKKRTTLGAERGISVSVEPSEAKDIEELERRVEEKNVAKKEGIEGDKFVVDDVEVSKDDDDLGAAMSSYEDNEARWRFFCARNILSERFLSESTLKNDTYVDILEESGMLAIIGDIGPHWPSLVREFICNLSEDIADPTNPMFH</sequence>
<dbReference type="Proteomes" id="UP001454036">
    <property type="component" value="Unassembled WGS sequence"/>
</dbReference>
<name>A0AAV3Q0S2_LITER</name>
<protein>
    <submittedName>
        <fullName evidence="1">Uncharacterized protein</fullName>
    </submittedName>
</protein>
<proteinExistence type="predicted"/>
<dbReference type="AlphaFoldDB" id="A0AAV3Q0S2"/>
<comment type="caution">
    <text evidence="1">The sequence shown here is derived from an EMBL/GenBank/DDBJ whole genome shotgun (WGS) entry which is preliminary data.</text>
</comment>
<keyword evidence="2" id="KW-1185">Reference proteome</keyword>
<organism evidence="1 2">
    <name type="scientific">Lithospermum erythrorhizon</name>
    <name type="common">Purple gromwell</name>
    <name type="synonym">Lithospermum officinale var. erythrorhizon</name>
    <dbReference type="NCBI Taxonomy" id="34254"/>
    <lineage>
        <taxon>Eukaryota</taxon>
        <taxon>Viridiplantae</taxon>
        <taxon>Streptophyta</taxon>
        <taxon>Embryophyta</taxon>
        <taxon>Tracheophyta</taxon>
        <taxon>Spermatophyta</taxon>
        <taxon>Magnoliopsida</taxon>
        <taxon>eudicotyledons</taxon>
        <taxon>Gunneridae</taxon>
        <taxon>Pentapetalae</taxon>
        <taxon>asterids</taxon>
        <taxon>lamiids</taxon>
        <taxon>Boraginales</taxon>
        <taxon>Boraginaceae</taxon>
        <taxon>Boraginoideae</taxon>
        <taxon>Lithospermeae</taxon>
        <taxon>Lithospermum</taxon>
    </lineage>
</organism>
<evidence type="ECO:0000313" key="1">
    <source>
        <dbReference type="EMBL" id="GAA0156797.1"/>
    </source>
</evidence>